<dbReference type="Proteomes" id="UP000230750">
    <property type="component" value="Unassembled WGS sequence"/>
</dbReference>
<dbReference type="EMBL" id="MRZV01001282">
    <property type="protein sequence ID" value="PIK39054.1"/>
    <property type="molecule type" value="Genomic_DNA"/>
</dbReference>
<gene>
    <name evidence="1" type="ORF">BSL78_24112</name>
</gene>
<reference evidence="1 2" key="1">
    <citation type="journal article" date="2017" name="PLoS Biol.">
        <title>The sea cucumber genome provides insights into morphological evolution and visceral regeneration.</title>
        <authorList>
            <person name="Zhang X."/>
            <person name="Sun L."/>
            <person name="Yuan J."/>
            <person name="Sun Y."/>
            <person name="Gao Y."/>
            <person name="Zhang L."/>
            <person name="Li S."/>
            <person name="Dai H."/>
            <person name="Hamel J.F."/>
            <person name="Liu C."/>
            <person name="Yu Y."/>
            <person name="Liu S."/>
            <person name="Lin W."/>
            <person name="Guo K."/>
            <person name="Jin S."/>
            <person name="Xu P."/>
            <person name="Storey K.B."/>
            <person name="Huan P."/>
            <person name="Zhang T."/>
            <person name="Zhou Y."/>
            <person name="Zhang J."/>
            <person name="Lin C."/>
            <person name="Li X."/>
            <person name="Xing L."/>
            <person name="Huo D."/>
            <person name="Sun M."/>
            <person name="Wang L."/>
            <person name="Mercier A."/>
            <person name="Li F."/>
            <person name="Yang H."/>
            <person name="Xiang J."/>
        </authorList>
    </citation>
    <scope>NUCLEOTIDE SEQUENCE [LARGE SCALE GENOMIC DNA]</scope>
    <source>
        <strain evidence="1">Shaxun</strain>
        <tissue evidence="1">Muscle</tissue>
    </source>
</reference>
<evidence type="ECO:0000313" key="2">
    <source>
        <dbReference type="Proteomes" id="UP000230750"/>
    </source>
</evidence>
<protein>
    <submittedName>
        <fullName evidence="1">Uncharacterized protein</fullName>
    </submittedName>
</protein>
<organism evidence="1 2">
    <name type="scientific">Stichopus japonicus</name>
    <name type="common">Sea cucumber</name>
    <dbReference type="NCBI Taxonomy" id="307972"/>
    <lineage>
        <taxon>Eukaryota</taxon>
        <taxon>Metazoa</taxon>
        <taxon>Echinodermata</taxon>
        <taxon>Eleutherozoa</taxon>
        <taxon>Echinozoa</taxon>
        <taxon>Holothuroidea</taxon>
        <taxon>Aspidochirotacea</taxon>
        <taxon>Aspidochirotida</taxon>
        <taxon>Stichopodidae</taxon>
        <taxon>Apostichopus</taxon>
    </lineage>
</organism>
<dbReference type="OrthoDB" id="6753017at2759"/>
<keyword evidence="2" id="KW-1185">Reference proteome</keyword>
<sequence length="467" mass="53300">MGTINISYYTRKQSILPELSFKEIRDLHCDDPTWKLDLLWKIMRPIKSSVPGWSGMMQMMQQGEHPGESSVFFFPMIDMNPSDNSCIYSTLKFVCNEERRHNTKAILTFDQPLYWKALMIVLNEPEGSDLRSTILRLGGFHLQMSFLGSIGHLMAGSGLRELLETIYASNTVNHMLTGKAVARALRGHCLVDSALNYMVISKVFTTNIETKEVNIQVSEDNTVSNMVQQQANDNASTLMNDEQETNQMDEDLVHESQEPTVCRTDEELLLTAKNLHDRLMDKAISPQEVCKSDVLDSINKELERKKLSLSNLRTGTLWMQYMHMVDLLRLFIKAERTGNWNLHLSTIKEMLPFFAAAGHNLYLKSAYIYLQMMIQLEVDHPEVHAAFQNGHHVIRRSNRFWAGLSSDLVIEQVLMRSLKTTGGLTRGRGMTDAERARWILSMPACADMKNAMQEVCGTDYHTSSQHK</sequence>
<dbReference type="AlphaFoldDB" id="A0A2G8JTH1"/>
<comment type="caution">
    <text evidence="1">The sequence shown here is derived from an EMBL/GenBank/DDBJ whole genome shotgun (WGS) entry which is preliminary data.</text>
</comment>
<name>A0A2G8JTH1_STIJA</name>
<evidence type="ECO:0000313" key="1">
    <source>
        <dbReference type="EMBL" id="PIK39054.1"/>
    </source>
</evidence>
<accession>A0A2G8JTH1</accession>
<dbReference type="PANTHER" id="PTHR46704:SF1">
    <property type="entry name" value="TELOMERE LENGTH REGULATION PROTEIN TEL2 HOMOLOG"/>
    <property type="match status" value="1"/>
</dbReference>
<proteinExistence type="predicted"/>
<dbReference type="PANTHER" id="PTHR46704">
    <property type="entry name" value="CXC DOMAIN-CONTAINING PROTEIN-RELATED"/>
    <property type="match status" value="1"/>
</dbReference>